<protein>
    <submittedName>
        <fullName evidence="2">Uncharacterized protein</fullName>
    </submittedName>
</protein>
<organism evidence="2 3">
    <name type="scientific">Caerostris darwini</name>
    <dbReference type="NCBI Taxonomy" id="1538125"/>
    <lineage>
        <taxon>Eukaryota</taxon>
        <taxon>Metazoa</taxon>
        <taxon>Ecdysozoa</taxon>
        <taxon>Arthropoda</taxon>
        <taxon>Chelicerata</taxon>
        <taxon>Arachnida</taxon>
        <taxon>Araneae</taxon>
        <taxon>Araneomorphae</taxon>
        <taxon>Entelegynae</taxon>
        <taxon>Araneoidea</taxon>
        <taxon>Araneidae</taxon>
        <taxon>Caerostris</taxon>
    </lineage>
</organism>
<sequence>MYETRNSKRVASIKDKISVSKAPKVLVKEETKRKEITQGKKATKAVENSNKICKRVLRSKNDIENLEKQEEIHANKKSHKCKLQPLKNNKNISTLKQPSAKLNDKKAISKELNNEKNLENTFNNIKKDFNLIERNSKDTKNNCLEKANSVTSSKKYSENILCYAPVLAANKILYARKTNKRSRISEIYDIERDEDLMNESPRLKKKKKIIKKPKTIKSKINKYVSSNSNQKKTEFFALQNNEVIKQLKSKELTKNTIQDNAINSKLTTLDHVNKIENLNCISGDFDSILKPMDHISKLENPVLESVNPVLQPINIASEESSLVLEPLNSILESSIVSEHVNSVPEPTNSFSNFVNCIVNSVPEPTNSFSNSVDCIADSLNCIVKPSCSIEPLSPIVHKDIEMLVASDTSVAQNRKTLDKIENVEDCFNELINSILDVDTFAIEKRAKEKLNKDNIKFKKRSLNDDDAISCLNENANFLKMSKKAQQFFIVPKMTSTPENGRPVTQSANQHQGVNGLKLSEMSSIPYTPSLNPQFEQSDYESSLLKLSTDVQIPLFQSPCKDNDETEIVQNVHPVDTKVSSALKEKTAVNQLDPSLKVKKLSKTTNIKLQDVKRNLNVALSKDPSQKENISKPRQKRKCQTERKEQANPLDSETLSNSEDEVGEKVTSRFKKGKNCKTSNKDKHTECTDTNDSSGVTNEDFYEIVLFESPILKKPVKKIITSSPIKKVKRNVFAEIAAPSPVKKVKNNAKIQKLNPSPIKSIVSKPRKSYITPHARKCTSKIGPTPEEDKAIEDKLIEEMNQHFSELEDTVLCIE</sequence>
<evidence type="ECO:0000313" key="2">
    <source>
        <dbReference type="EMBL" id="GIY14735.1"/>
    </source>
</evidence>
<dbReference type="Proteomes" id="UP001054837">
    <property type="component" value="Unassembled WGS sequence"/>
</dbReference>
<evidence type="ECO:0000256" key="1">
    <source>
        <dbReference type="SAM" id="MobiDB-lite"/>
    </source>
</evidence>
<name>A0AAV4R371_9ARAC</name>
<comment type="caution">
    <text evidence="2">The sequence shown here is derived from an EMBL/GenBank/DDBJ whole genome shotgun (WGS) entry which is preliminary data.</text>
</comment>
<dbReference type="AlphaFoldDB" id="A0AAV4R371"/>
<gene>
    <name evidence="2" type="primary">AVEN_98987_1</name>
    <name evidence="2" type="ORF">CDAR_606861</name>
</gene>
<accession>A0AAV4R371</accession>
<keyword evidence="3" id="KW-1185">Reference proteome</keyword>
<dbReference type="EMBL" id="BPLQ01005406">
    <property type="protein sequence ID" value="GIY14735.1"/>
    <property type="molecule type" value="Genomic_DNA"/>
</dbReference>
<feature type="region of interest" description="Disordered" evidence="1">
    <location>
        <begin position="617"/>
        <end position="692"/>
    </location>
</feature>
<reference evidence="2 3" key="1">
    <citation type="submission" date="2021-06" db="EMBL/GenBank/DDBJ databases">
        <title>Caerostris darwini draft genome.</title>
        <authorList>
            <person name="Kono N."/>
            <person name="Arakawa K."/>
        </authorList>
    </citation>
    <scope>NUCLEOTIDE SEQUENCE [LARGE SCALE GENOMIC DNA]</scope>
</reference>
<proteinExistence type="predicted"/>
<evidence type="ECO:0000313" key="3">
    <source>
        <dbReference type="Proteomes" id="UP001054837"/>
    </source>
</evidence>